<proteinExistence type="inferred from homology"/>
<dbReference type="InterPro" id="IPR011324">
    <property type="entry name" value="Cytotoxic_necrot_fac-like_cat"/>
</dbReference>
<dbReference type="Pfam" id="PF02578">
    <property type="entry name" value="Cu-oxidase_4"/>
    <property type="match status" value="1"/>
</dbReference>
<keyword evidence="5" id="KW-0378">Hydrolase</keyword>
<accession>A0ABR6Z4A3</accession>
<comment type="caution">
    <text evidence="11">The sequence shown here is derived from an EMBL/GenBank/DDBJ whole genome shotgun (WGS) entry which is preliminary data.</text>
</comment>
<evidence type="ECO:0000313" key="12">
    <source>
        <dbReference type="Proteomes" id="UP000646911"/>
    </source>
</evidence>
<dbReference type="Gene3D" id="3.60.140.10">
    <property type="entry name" value="CNF1/YfiH-like putative cysteine hydrolases"/>
    <property type="match status" value="1"/>
</dbReference>
<keyword evidence="3" id="KW-0808">Transferase</keyword>
<dbReference type="Proteomes" id="UP000646911">
    <property type="component" value="Unassembled WGS sequence"/>
</dbReference>
<comment type="catalytic activity">
    <reaction evidence="9">
        <text>S-methyl-5'-thioadenosine + phosphate = 5-(methylsulfanyl)-alpha-D-ribose 1-phosphate + adenine</text>
        <dbReference type="Rhea" id="RHEA:11852"/>
        <dbReference type="ChEBI" id="CHEBI:16708"/>
        <dbReference type="ChEBI" id="CHEBI:17509"/>
        <dbReference type="ChEBI" id="CHEBI:43474"/>
        <dbReference type="ChEBI" id="CHEBI:58533"/>
        <dbReference type="EC" id="2.4.2.28"/>
    </reaction>
    <physiologicalReaction direction="left-to-right" evidence="9">
        <dbReference type="Rhea" id="RHEA:11853"/>
    </physiologicalReaction>
</comment>
<dbReference type="PANTHER" id="PTHR30616">
    <property type="entry name" value="UNCHARACTERIZED PROTEIN YFIH"/>
    <property type="match status" value="1"/>
</dbReference>
<comment type="catalytic activity">
    <reaction evidence="8">
        <text>adenosine + phosphate = alpha-D-ribose 1-phosphate + adenine</text>
        <dbReference type="Rhea" id="RHEA:27642"/>
        <dbReference type="ChEBI" id="CHEBI:16335"/>
        <dbReference type="ChEBI" id="CHEBI:16708"/>
        <dbReference type="ChEBI" id="CHEBI:43474"/>
        <dbReference type="ChEBI" id="CHEBI:57720"/>
        <dbReference type="EC" id="2.4.2.1"/>
    </reaction>
    <physiologicalReaction direction="left-to-right" evidence="8">
        <dbReference type="Rhea" id="RHEA:27643"/>
    </physiologicalReaction>
</comment>
<evidence type="ECO:0000256" key="2">
    <source>
        <dbReference type="ARBA" id="ARBA00007353"/>
    </source>
</evidence>
<evidence type="ECO:0000256" key="1">
    <source>
        <dbReference type="ARBA" id="ARBA00000553"/>
    </source>
</evidence>
<evidence type="ECO:0000313" key="11">
    <source>
        <dbReference type="EMBL" id="MBC3906369.1"/>
    </source>
</evidence>
<dbReference type="RefSeq" id="WP_186951591.1">
    <property type="nucleotide sequence ID" value="NZ_JACOFX010000001.1"/>
</dbReference>
<dbReference type="SUPFAM" id="SSF64438">
    <property type="entry name" value="CNF1/YfiH-like putative cysteine hydrolases"/>
    <property type="match status" value="1"/>
</dbReference>
<keyword evidence="6" id="KW-0862">Zinc</keyword>
<sequence length="267" mass="28191">MKSDSKVLTALAPFPVVLPNWQHAPAAVRAFTTTRHGGFSNGPYGEAAGSAGLNLGDHVNDNPVAVKHNRDKLNLLLPSDVIFLSQVHGNIILDAADLAAGNIGDAVLSTQVGQVCAVLTADCLPVLFTDVSGKVVAAAHAGWRGLASGVLQNTVTAMRAKGAQEIIAWLGPAIGPQEFEVGRDVLDVFAAQVPDVQAYFEAKASQDGSEKYLADLYGLARKLLNDIGLSQVAGGDRCTVTEVAEFYSYRRDRVTGRMASLIWIAPN</sequence>
<protein>
    <recommendedName>
        <fullName evidence="10">Purine nucleoside phosphorylase</fullName>
    </recommendedName>
</protein>
<dbReference type="InterPro" id="IPR038371">
    <property type="entry name" value="Cu_polyphenol_OxRdtase_sf"/>
</dbReference>
<evidence type="ECO:0000256" key="8">
    <source>
        <dbReference type="ARBA" id="ARBA00048968"/>
    </source>
</evidence>
<dbReference type="PANTHER" id="PTHR30616:SF2">
    <property type="entry name" value="PURINE NUCLEOSIDE PHOSPHORYLASE LACC1"/>
    <property type="match status" value="1"/>
</dbReference>
<comment type="catalytic activity">
    <reaction evidence="1">
        <text>inosine + phosphate = alpha-D-ribose 1-phosphate + hypoxanthine</text>
        <dbReference type="Rhea" id="RHEA:27646"/>
        <dbReference type="ChEBI" id="CHEBI:17368"/>
        <dbReference type="ChEBI" id="CHEBI:17596"/>
        <dbReference type="ChEBI" id="CHEBI:43474"/>
        <dbReference type="ChEBI" id="CHEBI:57720"/>
        <dbReference type="EC" id="2.4.2.1"/>
    </reaction>
    <physiologicalReaction direction="left-to-right" evidence="1">
        <dbReference type="Rhea" id="RHEA:27647"/>
    </physiologicalReaction>
</comment>
<evidence type="ECO:0000256" key="4">
    <source>
        <dbReference type="ARBA" id="ARBA00022723"/>
    </source>
</evidence>
<dbReference type="CDD" id="cd16833">
    <property type="entry name" value="YfiH"/>
    <property type="match status" value="1"/>
</dbReference>
<evidence type="ECO:0000256" key="9">
    <source>
        <dbReference type="ARBA" id="ARBA00049893"/>
    </source>
</evidence>
<dbReference type="NCBIfam" id="TIGR00726">
    <property type="entry name" value="peptidoglycan editing factor PgeF"/>
    <property type="match status" value="1"/>
</dbReference>
<evidence type="ECO:0000256" key="7">
    <source>
        <dbReference type="ARBA" id="ARBA00047989"/>
    </source>
</evidence>
<organism evidence="11 12">
    <name type="scientific">Undibacterium umbellatum</name>
    <dbReference type="NCBI Taxonomy" id="2762300"/>
    <lineage>
        <taxon>Bacteria</taxon>
        <taxon>Pseudomonadati</taxon>
        <taxon>Pseudomonadota</taxon>
        <taxon>Betaproteobacteria</taxon>
        <taxon>Burkholderiales</taxon>
        <taxon>Oxalobacteraceae</taxon>
        <taxon>Undibacterium</taxon>
    </lineage>
</organism>
<evidence type="ECO:0000256" key="6">
    <source>
        <dbReference type="ARBA" id="ARBA00022833"/>
    </source>
</evidence>
<keyword evidence="4" id="KW-0479">Metal-binding</keyword>
<comment type="similarity">
    <text evidence="2 10">Belongs to the purine nucleoside phosphorylase YfiH/LACC1 family.</text>
</comment>
<gene>
    <name evidence="11" type="primary">pgeF</name>
    <name evidence="11" type="ORF">H8L47_02175</name>
</gene>
<dbReference type="InterPro" id="IPR003730">
    <property type="entry name" value="Cu_polyphenol_OxRdtase"/>
</dbReference>
<evidence type="ECO:0000256" key="3">
    <source>
        <dbReference type="ARBA" id="ARBA00022679"/>
    </source>
</evidence>
<name>A0ABR6Z4A3_9BURK</name>
<comment type="catalytic activity">
    <reaction evidence="7">
        <text>adenosine + H2O + H(+) = inosine + NH4(+)</text>
        <dbReference type="Rhea" id="RHEA:24408"/>
        <dbReference type="ChEBI" id="CHEBI:15377"/>
        <dbReference type="ChEBI" id="CHEBI:15378"/>
        <dbReference type="ChEBI" id="CHEBI:16335"/>
        <dbReference type="ChEBI" id="CHEBI:17596"/>
        <dbReference type="ChEBI" id="CHEBI:28938"/>
        <dbReference type="EC" id="3.5.4.4"/>
    </reaction>
    <physiologicalReaction direction="left-to-right" evidence="7">
        <dbReference type="Rhea" id="RHEA:24409"/>
    </physiologicalReaction>
</comment>
<evidence type="ECO:0000256" key="5">
    <source>
        <dbReference type="ARBA" id="ARBA00022801"/>
    </source>
</evidence>
<evidence type="ECO:0000256" key="10">
    <source>
        <dbReference type="RuleBase" id="RU361274"/>
    </source>
</evidence>
<keyword evidence="12" id="KW-1185">Reference proteome</keyword>
<dbReference type="EMBL" id="JACOFX010000001">
    <property type="protein sequence ID" value="MBC3906369.1"/>
    <property type="molecule type" value="Genomic_DNA"/>
</dbReference>
<reference evidence="11 12" key="1">
    <citation type="submission" date="2020-08" db="EMBL/GenBank/DDBJ databases">
        <title>Novel species isolated from subtropical streams in China.</title>
        <authorList>
            <person name="Lu H."/>
        </authorList>
    </citation>
    <scope>NUCLEOTIDE SEQUENCE [LARGE SCALE GENOMIC DNA]</scope>
    <source>
        <strain evidence="11 12">NL8W</strain>
    </source>
</reference>